<gene>
    <name evidence="2" type="ORF">BE17_12705</name>
</gene>
<evidence type="ECO:0000256" key="1">
    <source>
        <dbReference type="SAM" id="Phobius"/>
    </source>
</evidence>
<keyword evidence="1" id="KW-1133">Transmembrane helix</keyword>
<comment type="caution">
    <text evidence="2">The sequence shown here is derived from an EMBL/GenBank/DDBJ whole genome shotgun (WGS) entry which is preliminary data.</text>
</comment>
<protein>
    <submittedName>
        <fullName evidence="2">Uncharacterized protein</fullName>
    </submittedName>
</protein>
<keyword evidence="1" id="KW-0472">Membrane</keyword>
<feature type="transmembrane region" description="Helical" evidence="1">
    <location>
        <begin position="76"/>
        <end position="96"/>
    </location>
</feature>
<organism evidence="2 3">
    <name type="scientific">Sorangium cellulosum</name>
    <name type="common">Polyangium cellulosum</name>
    <dbReference type="NCBI Taxonomy" id="56"/>
    <lineage>
        <taxon>Bacteria</taxon>
        <taxon>Pseudomonadati</taxon>
        <taxon>Myxococcota</taxon>
        <taxon>Polyangia</taxon>
        <taxon>Polyangiales</taxon>
        <taxon>Polyangiaceae</taxon>
        <taxon>Sorangium</taxon>
    </lineage>
</organism>
<feature type="transmembrane region" description="Helical" evidence="1">
    <location>
        <begin position="116"/>
        <end position="137"/>
    </location>
</feature>
<name>A0A150RY36_SORCE</name>
<evidence type="ECO:0000313" key="2">
    <source>
        <dbReference type="EMBL" id="KYF85081.1"/>
    </source>
</evidence>
<accession>A0A150RY36</accession>
<evidence type="ECO:0000313" key="3">
    <source>
        <dbReference type="Proteomes" id="UP000075635"/>
    </source>
</evidence>
<sequence>MNRSTLGRVVLTFVLASGAIVAVGVDWNKTHLFNPAWHEHARFHDALMLLILCGVTIVGLWMVWRRSMEPQVGFNVAAWIVVIIWTPFFYITWLIPGTSLLAGPDVPLPVVAGVPLYPNVLIAGTELLLAALAYKLFHSDPASTAARVANA</sequence>
<proteinExistence type="predicted"/>
<reference evidence="2 3" key="1">
    <citation type="submission" date="2014-02" db="EMBL/GenBank/DDBJ databases">
        <title>The small core and large imbalanced accessory genome model reveals a collaborative survival strategy of Sorangium cellulosum strains in nature.</title>
        <authorList>
            <person name="Han K."/>
            <person name="Peng R."/>
            <person name="Blom J."/>
            <person name="Li Y.-Z."/>
        </authorList>
    </citation>
    <scope>NUCLEOTIDE SEQUENCE [LARGE SCALE GENOMIC DNA]</scope>
    <source>
        <strain evidence="2 3">So0011-07</strain>
    </source>
</reference>
<feature type="transmembrane region" description="Helical" evidence="1">
    <location>
        <begin position="46"/>
        <end position="64"/>
    </location>
</feature>
<dbReference type="InterPro" id="IPR046580">
    <property type="entry name" value="DUF6640"/>
</dbReference>
<dbReference type="AlphaFoldDB" id="A0A150RY36"/>
<keyword evidence="1" id="KW-0812">Transmembrane</keyword>
<dbReference type="EMBL" id="JEMB01001789">
    <property type="protein sequence ID" value="KYF85081.1"/>
    <property type="molecule type" value="Genomic_DNA"/>
</dbReference>
<dbReference type="Proteomes" id="UP000075635">
    <property type="component" value="Unassembled WGS sequence"/>
</dbReference>
<dbReference type="Pfam" id="PF20345">
    <property type="entry name" value="DUF6640"/>
    <property type="match status" value="1"/>
</dbReference>